<feature type="region of interest" description="Disordered" evidence="1">
    <location>
        <begin position="1"/>
        <end position="136"/>
    </location>
</feature>
<organism evidence="2 3">
    <name type="scientific">Macaca mulatta</name>
    <name type="common">Rhesus macaque</name>
    <dbReference type="NCBI Taxonomy" id="9544"/>
    <lineage>
        <taxon>Eukaryota</taxon>
        <taxon>Metazoa</taxon>
        <taxon>Chordata</taxon>
        <taxon>Craniata</taxon>
        <taxon>Vertebrata</taxon>
        <taxon>Euteleostomi</taxon>
        <taxon>Mammalia</taxon>
        <taxon>Eutheria</taxon>
        <taxon>Euarchontoglires</taxon>
        <taxon>Primates</taxon>
        <taxon>Haplorrhini</taxon>
        <taxon>Catarrhini</taxon>
        <taxon>Cercopithecidae</taxon>
        <taxon>Cercopithecinae</taxon>
        <taxon>Macaca</taxon>
    </lineage>
</organism>
<dbReference type="ExpressionAtlas" id="A0A5F8AN15">
    <property type="expression patterns" value="baseline"/>
</dbReference>
<dbReference type="Proteomes" id="UP000006718">
    <property type="component" value="Chromosome 16"/>
</dbReference>
<dbReference type="VEuPathDB" id="HostDB:ENSMMUG00000020775"/>
<reference evidence="2" key="3">
    <citation type="submission" date="2025-08" db="UniProtKB">
        <authorList>
            <consortium name="Ensembl"/>
        </authorList>
    </citation>
    <scope>IDENTIFICATION</scope>
    <source>
        <strain evidence="2">17573</strain>
    </source>
</reference>
<gene>
    <name evidence="2 4" type="primary">GRB7</name>
</gene>
<dbReference type="GeneTree" id="ENSGT00940000158710"/>
<protein>
    <submittedName>
        <fullName evidence="2">Growth factor receptor bound protein 7</fullName>
    </submittedName>
</protein>
<evidence type="ECO:0000313" key="3">
    <source>
        <dbReference type="Proteomes" id="UP000006718"/>
    </source>
</evidence>
<proteinExistence type="predicted"/>
<evidence type="ECO:0000313" key="2">
    <source>
        <dbReference type="Ensembl" id="ENSMMUP00000078345.1"/>
    </source>
</evidence>
<keyword evidence="3" id="KW-1185">Reference proteome</keyword>
<accession>A0A5F8AN15</accession>
<evidence type="ECO:0000313" key="4">
    <source>
        <dbReference type="VGNC" id="VGNC:73270"/>
    </source>
</evidence>
<feature type="compositionally biased region" description="Pro residues" evidence="1">
    <location>
        <begin position="21"/>
        <end position="34"/>
    </location>
</feature>
<dbReference type="VGNC" id="VGNC:73270">
    <property type="gene designation" value="GRB7"/>
</dbReference>
<sequence>MELDLSPPHLGSSPEDLCPAPGTPPGTPRPPDTPLPEEVKRSQPLLIPTTGRKLREEERRATSLPSIPNPFPELCSPPSQSPILGGPSSARGLLPRDASRPHVSCPSEGKGGMQGSGSVGDTQPFPWRRGILVRSP</sequence>
<feature type="compositionally biased region" description="Gly residues" evidence="1">
    <location>
        <begin position="109"/>
        <end position="118"/>
    </location>
</feature>
<evidence type="ECO:0000256" key="1">
    <source>
        <dbReference type="SAM" id="MobiDB-lite"/>
    </source>
</evidence>
<reference evidence="2" key="2">
    <citation type="submission" date="2019-01" db="EMBL/GenBank/DDBJ databases">
        <authorList>
            <person name="Graves T."/>
            <person name="Eichler E.E."/>
            <person name="Wilson R.K."/>
        </authorList>
    </citation>
    <scope>NUCLEOTIDE SEQUENCE [LARGE SCALE GENOMIC DNA]</scope>
    <source>
        <strain evidence="2">17573</strain>
    </source>
</reference>
<reference evidence="3" key="1">
    <citation type="journal article" date="2007" name="Science">
        <title>Evolutionary and biomedical insights from the rhesus macaque genome.</title>
        <authorList>
            <person name="Gibbs R.A."/>
            <person name="Rogers J."/>
            <person name="Katze M.G."/>
            <person name="Bumgarner R."/>
            <person name="Weinstock G.M."/>
            <person name="Mardis E.R."/>
            <person name="Remington K.A."/>
            <person name="Strausberg R.L."/>
            <person name="Venter J.C."/>
            <person name="Wilson R.K."/>
            <person name="Batzer M.A."/>
            <person name="Bustamante C.D."/>
            <person name="Eichler E.E."/>
            <person name="Hahn M.W."/>
            <person name="Hardison R.C."/>
            <person name="Makova K.D."/>
            <person name="Miller W."/>
            <person name="Milosavljevic A."/>
            <person name="Palermo R.E."/>
            <person name="Siepel A."/>
            <person name="Sikela J.M."/>
            <person name="Attaway T."/>
            <person name="Bell S."/>
            <person name="Bernard K.E."/>
            <person name="Buhay C.J."/>
            <person name="Chandrabose M.N."/>
            <person name="Dao M."/>
            <person name="Davis C."/>
            <person name="Delehaunty K.D."/>
            <person name="Ding Y."/>
            <person name="Dinh H.H."/>
            <person name="Dugan-Rocha S."/>
            <person name="Fulton L.A."/>
            <person name="Gabisi R.A."/>
            <person name="Garner T.T."/>
            <person name="Godfrey J."/>
            <person name="Hawes A.C."/>
            <person name="Hernandez J."/>
            <person name="Hines S."/>
            <person name="Holder M."/>
            <person name="Hume J."/>
            <person name="Jhangiani S.N."/>
            <person name="Joshi V."/>
            <person name="Khan Z.M."/>
            <person name="Kirkness E.F."/>
            <person name="Cree A."/>
            <person name="Fowler R.G."/>
            <person name="Lee S."/>
            <person name="Lewis L.R."/>
            <person name="Li Z."/>
            <person name="Liu Y.-S."/>
            <person name="Moore S.M."/>
            <person name="Muzny D."/>
            <person name="Nazareth L.V."/>
            <person name="Ngo D.N."/>
            <person name="Okwuonu G.O."/>
            <person name="Pai G."/>
            <person name="Parker D."/>
            <person name="Paul H.A."/>
            <person name="Pfannkoch C."/>
            <person name="Pohl C.S."/>
            <person name="Rogers Y.-H.C."/>
            <person name="Ruiz S.J."/>
            <person name="Sabo A."/>
            <person name="Santibanez J."/>
            <person name="Schneider B.W."/>
            <person name="Smith S.M."/>
            <person name="Sodergren E."/>
            <person name="Svatek A.F."/>
            <person name="Utterback T.R."/>
            <person name="Vattathil S."/>
            <person name="Warren W."/>
            <person name="White C.S."/>
            <person name="Chinwalla A.T."/>
            <person name="Feng Y."/>
            <person name="Halpern A.L."/>
            <person name="Hillier L.W."/>
            <person name="Huang X."/>
            <person name="Minx P."/>
            <person name="Nelson J.O."/>
            <person name="Pepin K.H."/>
            <person name="Qin X."/>
            <person name="Sutton G.G."/>
            <person name="Venter E."/>
            <person name="Walenz B.P."/>
            <person name="Wallis J.W."/>
            <person name="Worley K.C."/>
            <person name="Yang S.-P."/>
            <person name="Jones S.M."/>
            <person name="Marra M.A."/>
            <person name="Rocchi M."/>
            <person name="Schein J.E."/>
            <person name="Baertsch R."/>
            <person name="Clarke L."/>
            <person name="Csuros M."/>
            <person name="Glasscock J."/>
            <person name="Harris R.A."/>
            <person name="Havlak P."/>
            <person name="Jackson A.R."/>
            <person name="Jiang H."/>
            <person name="Liu Y."/>
            <person name="Messina D.N."/>
            <person name="Shen Y."/>
            <person name="Song H.X.-Z."/>
            <person name="Wylie T."/>
            <person name="Zhang L."/>
            <person name="Birney E."/>
            <person name="Han K."/>
            <person name="Konkel M.K."/>
            <person name="Lee J."/>
            <person name="Smit A.F.A."/>
            <person name="Ullmer B."/>
            <person name="Wang H."/>
            <person name="Xing J."/>
            <person name="Burhans R."/>
            <person name="Cheng Z."/>
            <person name="Karro J.E."/>
            <person name="Ma J."/>
            <person name="Raney B."/>
            <person name="She X."/>
            <person name="Cox M.J."/>
            <person name="Demuth J.P."/>
            <person name="Dumas L.J."/>
            <person name="Han S.-G."/>
            <person name="Hopkins J."/>
            <person name="Karimpour-Fard A."/>
            <person name="Kim Y.H."/>
            <person name="Pollack J.R."/>
            <person name="Vinar T."/>
            <person name="Addo-Quaye C."/>
            <person name="Degenhardt J."/>
            <person name="Denby A."/>
            <person name="Hubisz M.J."/>
            <person name="Indap A."/>
            <person name="Kosiol C."/>
            <person name="Lahn B.T."/>
            <person name="Lawson H.A."/>
            <person name="Marklein A."/>
            <person name="Nielsen R."/>
            <person name="Vallender E.J."/>
            <person name="Clark A.G."/>
            <person name="Ferguson B."/>
            <person name="Hernandez R.D."/>
            <person name="Hirani K."/>
            <person name="Kehrer-Sawatzki H."/>
            <person name="Kolb J."/>
            <person name="Patil S."/>
            <person name="Pu L.-L."/>
            <person name="Ren Y."/>
            <person name="Smith D.G."/>
            <person name="Wheeler D.A."/>
            <person name="Schenck I."/>
            <person name="Ball E.V."/>
            <person name="Chen R."/>
            <person name="Cooper D.N."/>
            <person name="Giardine B."/>
            <person name="Hsu F."/>
            <person name="Kent W.J."/>
            <person name="Lesk A."/>
            <person name="Nelson D.L."/>
            <person name="O'brien W.E."/>
            <person name="Pruefer K."/>
            <person name="Stenson P.D."/>
            <person name="Wallace J.C."/>
            <person name="Ke H."/>
            <person name="Liu X.-M."/>
            <person name="Wang P."/>
            <person name="Xiang A.P."/>
            <person name="Yang F."/>
            <person name="Barber G.P."/>
            <person name="Haussler D."/>
            <person name="Karolchik D."/>
            <person name="Kern A.D."/>
            <person name="Kuhn R.M."/>
            <person name="Smith K.E."/>
            <person name="Zwieg A.S."/>
        </authorList>
    </citation>
    <scope>NUCLEOTIDE SEQUENCE [LARGE SCALE GENOMIC DNA]</scope>
    <source>
        <strain evidence="3">17573</strain>
    </source>
</reference>
<reference evidence="2" key="4">
    <citation type="submission" date="2025-09" db="UniProtKB">
        <authorList>
            <consortium name="Ensembl"/>
        </authorList>
    </citation>
    <scope>IDENTIFICATION</scope>
    <source>
        <strain evidence="2">17573</strain>
    </source>
</reference>
<dbReference type="Ensembl" id="ENSMMUT00000104161.1">
    <property type="protein sequence ID" value="ENSMMUP00000078345.1"/>
    <property type="gene ID" value="ENSMMUG00000020775.4"/>
</dbReference>
<name>A0A5F8AN15_MACMU</name>
<dbReference type="AlphaFoldDB" id="A0A5F8AN15"/>
<dbReference type="Bgee" id="ENSMMUG00000020775">
    <property type="expression patterns" value="Expressed in adult mammalian kidney and 19 other cell types or tissues"/>
</dbReference>